<dbReference type="Proteomes" id="UP001283361">
    <property type="component" value="Unassembled WGS sequence"/>
</dbReference>
<gene>
    <name evidence="2" type="ORF">RRG08_041423</name>
</gene>
<dbReference type="AlphaFoldDB" id="A0AAE1CLB4"/>
<name>A0AAE1CLB4_9GAST</name>
<sequence length="180" mass="19975">MLVQCQILRVPTLPGAPVPLGGRFHMNPRALSYDPSGPFNFLDGRAMSQKTGSWIRPVIIPDLWECRTIQGILKSDCLKTEVHGDSNHTGEQNSLISYLNIISWMAASGEIVMISLKEHRSLNDFNLPVRPLTRHTQRASRDACTRPLGYTQPSTHTSTGRTRINHTSNNSKLSAARCGL</sequence>
<evidence type="ECO:0000313" key="2">
    <source>
        <dbReference type="EMBL" id="KAK3705549.1"/>
    </source>
</evidence>
<evidence type="ECO:0000313" key="3">
    <source>
        <dbReference type="Proteomes" id="UP001283361"/>
    </source>
</evidence>
<feature type="compositionally biased region" description="Polar residues" evidence="1">
    <location>
        <begin position="151"/>
        <end position="173"/>
    </location>
</feature>
<reference evidence="2" key="1">
    <citation type="journal article" date="2023" name="G3 (Bethesda)">
        <title>A reference genome for the long-term kleptoplast-retaining sea slug Elysia crispata morphotype clarki.</title>
        <authorList>
            <person name="Eastman K.E."/>
            <person name="Pendleton A.L."/>
            <person name="Shaikh M.A."/>
            <person name="Suttiyut T."/>
            <person name="Ogas R."/>
            <person name="Tomko P."/>
            <person name="Gavelis G."/>
            <person name="Widhalm J.R."/>
            <person name="Wisecaver J.H."/>
        </authorList>
    </citation>
    <scope>NUCLEOTIDE SEQUENCE</scope>
    <source>
        <strain evidence="2">ECLA1</strain>
    </source>
</reference>
<evidence type="ECO:0000256" key="1">
    <source>
        <dbReference type="SAM" id="MobiDB-lite"/>
    </source>
</evidence>
<comment type="caution">
    <text evidence="2">The sequence shown here is derived from an EMBL/GenBank/DDBJ whole genome shotgun (WGS) entry which is preliminary data.</text>
</comment>
<feature type="region of interest" description="Disordered" evidence="1">
    <location>
        <begin position="134"/>
        <end position="180"/>
    </location>
</feature>
<protein>
    <submittedName>
        <fullName evidence="2">Uncharacterized protein</fullName>
    </submittedName>
</protein>
<keyword evidence="3" id="KW-1185">Reference proteome</keyword>
<proteinExistence type="predicted"/>
<organism evidence="2 3">
    <name type="scientific">Elysia crispata</name>
    <name type="common">lettuce slug</name>
    <dbReference type="NCBI Taxonomy" id="231223"/>
    <lineage>
        <taxon>Eukaryota</taxon>
        <taxon>Metazoa</taxon>
        <taxon>Spiralia</taxon>
        <taxon>Lophotrochozoa</taxon>
        <taxon>Mollusca</taxon>
        <taxon>Gastropoda</taxon>
        <taxon>Heterobranchia</taxon>
        <taxon>Euthyneura</taxon>
        <taxon>Panpulmonata</taxon>
        <taxon>Sacoglossa</taxon>
        <taxon>Placobranchoidea</taxon>
        <taxon>Plakobranchidae</taxon>
        <taxon>Elysia</taxon>
    </lineage>
</organism>
<dbReference type="EMBL" id="JAWDGP010007770">
    <property type="protein sequence ID" value="KAK3705549.1"/>
    <property type="molecule type" value="Genomic_DNA"/>
</dbReference>
<accession>A0AAE1CLB4</accession>